<name>A0ABY2MU51_9LEPT</name>
<dbReference type="RefSeq" id="WP_135688480.1">
    <property type="nucleotide sequence ID" value="NZ_RQGI01000004.1"/>
</dbReference>
<accession>A0ABY2MU51</accession>
<reference evidence="2" key="1">
    <citation type="journal article" date="2019" name="PLoS Negl. Trop. Dis.">
        <title>Revisiting the worldwide diversity of Leptospira species in the environment.</title>
        <authorList>
            <person name="Vincent A.T."/>
            <person name="Schiettekatte O."/>
            <person name="Bourhy P."/>
            <person name="Veyrier F.J."/>
            <person name="Picardeau M."/>
        </authorList>
    </citation>
    <scope>NUCLEOTIDE SEQUENCE [LARGE SCALE GENOMIC DNA]</scope>
    <source>
        <strain evidence="2">201702449</strain>
    </source>
</reference>
<proteinExistence type="predicted"/>
<sequence>MSNINIGSAVRLKGDRRIMTVIDIVGDQCTVNWTIEGDKINEKIYNFRALESVPEMDLNREKENMQKLFDAKLRSAKTDNLKKLGTTFAAILSALALFYQAFKIGDIEKNLENLVRKNQSRENSSLPMGNPE</sequence>
<gene>
    <name evidence="1" type="ORF">EHQ60_00460</name>
</gene>
<dbReference type="EMBL" id="RQGI01000004">
    <property type="protein sequence ID" value="TGL75429.1"/>
    <property type="molecule type" value="Genomic_DNA"/>
</dbReference>
<comment type="caution">
    <text evidence="1">The sequence shown here is derived from an EMBL/GenBank/DDBJ whole genome shotgun (WGS) entry which is preliminary data.</text>
</comment>
<dbReference type="Proteomes" id="UP000297352">
    <property type="component" value="Unassembled WGS sequence"/>
</dbReference>
<organism evidence="1 2">
    <name type="scientific">Leptospira levettii</name>
    <dbReference type="NCBI Taxonomy" id="2023178"/>
    <lineage>
        <taxon>Bacteria</taxon>
        <taxon>Pseudomonadati</taxon>
        <taxon>Spirochaetota</taxon>
        <taxon>Spirochaetia</taxon>
        <taxon>Leptospirales</taxon>
        <taxon>Leptospiraceae</taxon>
        <taxon>Leptospira</taxon>
    </lineage>
</organism>
<protein>
    <submittedName>
        <fullName evidence="1">Uncharacterized protein</fullName>
    </submittedName>
</protein>
<evidence type="ECO:0000313" key="2">
    <source>
        <dbReference type="Proteomes" id="UP000297352"/>
    </source>
</evidence>
<keyword evidence="2" id="KW-1185">Reference proteome</keyword>
<evidence type="ECO:0000313" key="1">
    <source>
        <dbReference type="EMBL" id="TGL75429.1"/>
    </source>
</evidence>